<dbReference type="AlphaFoldDB" id="A0AAW9YAV5"/>
<sequence>MIESLIDKMLSPFGELYPFEIPDKVTGSAIAYRRIGNRVVTKYHSMNYQITEALFYVVRQEQSYFAICNDSSFISGITKYNSENLISVRFDGYEDFKTNTGQFERQYRLIVLHKETI</sequence>
<dbReference type="Proteomes" id="UP000480681">
    <property type="component" value="Unassembled WGS sequence"/>
</dbReference>
<dbReference type="EMBL" id="JAAIKZ010000014">
    <property type="protein sequence ID" value="NEX74799.1"/>
    <property type="molecule type" value="Genomic_DNA"/>
</dbReference>
<organism evidence="1 2">
    <name type="scientific">Aeromonas rivipollensis</name>
    <dbReference type="NCBI Taxonomy" id="948519"/>
    <lineage>
        <taxon>Bacteria</taxon>
        <taxon>Pseudomonadati</taxon>
        <taxon>Pseudomonadota</taxon>
        <taxon>Gammaproteobacteria</taxon>
        <taxon>Aeromonadales</taxon>
        <taxon>Aeromonadaceae</taxon>
        <taxon>Aeromonas</taxon>
    </lineage>
</organism>
<evidence type="ECO:0000313" key="1">
    <source>
        <dbReference type="EMBL" id="NEX74799.1"/>
    </source>
</evidence>
<dbReference type="RefSeq" id="WP_163148143.1">
    <property type="nucleotide sequence ID" value="NZ_JAAIKZ010000014.1"/>
</dbReference>
<evidence type="ECO:0000313" key="2">
    <source>
        <dbReference type="Proteomes" id="UP000480681"/>
    </source>
</evidence>
<name>A0AAW9YAV5_9GAMM</name>
<accession>A0AAW9YAV5</accession>
<proteinExistence type="predicted"/>
<gene>
    <name evidence="1" type="ORF">G4911_08610</name>
</gene>
<reference evidence="1 2" key="1">
    <citation type="submission" date="2020-02" db="EMBL/GenBank/DDBJ databases">
        <title>Genome sequencing of Aeromonas rivipollensis.</title>
        <authorList>
            <person name="Fono-Tamo Ubani E.K."/>
            <person name="Lekota K.E."/>
        </authorList>
    </citation>
    <scope>NUCLEOTIDE SEQUENCE [LARGE SCALE GENOMIC DNA]</scope>
    <source>
        <strain evidence="1 2">G87</strain>
    </source>
</reference>
<protein>
    <submittedName>
        <fullName evidence="1">Uncharacterized protein</fullName>
    </submittedName>
</protein>
<comment type="caution">
    <text evidence="1">The sequence shown here is derived from an EMBL/GenBank/DDBJ whole genome shotgun (WGS) entry which is preliminary data.</text>
</comment>